<accession>A0A7Z0PG01</accession>
<evidence type="ECO:0000256" key="3">
    <source>
        <dbReference type="ARBA" id="ARBA00022729"/>
    </source>
</evidence>
<dbReference type="InterPro" id="IPR034746">
    <property type="entry name" value="POTRA"/>
</dbReference>
<evidence type="ECO:0000313" key="8">
    <source>
        <dbReference type="EMBL" id="NYV27555.1"/>
    </source>
</evidence>
<protein>
    <submittedName>
        <fullName evidence="8">BamA/TamA family outer membrane protein</fullName>
    </submittedName>
</protein>
<dbReference type="Pfam" id="PF07244">
    <property type="entry name" value="POTRA"/>
    <property type="match status" value="2"/>
</dbReference>
<dbReference type="InterPro" id="IPR039910">
    <property type="entry name" value="D15-like"/>
</dbReference>
<proteinExistence type="predicted"/>
<feature type="signal peptide" evidence="6">
    <location>
        <begin position="1"/>
        <end position="18"/>
    </location>
</feature>
<evidence type="ECO:0000313" key="9">
    <source>
        <dbReference type="Proteomes" id="UP000526184"/>
    </source>
</evidence>
<dbReference type="RefSeq" id="WP_180135478.1">
    <property type="nucleotide sequence ID" value="NZ_JABMKT010000005.1"/>
</dbReference>
<dbReference type="Proteomes" id="UP000526184">
    <property type="component" value="Unassembled WGS sequence"/>
</dbReference>
<keyword evidence="3 6" id="KW-0732">Signal</keyword>
<sequence>MKNKILIALLSLGTAIFAAPKINNIEISNLKNLPEEMVRELLPVKEGTEYTNKQLSDIYLALVRTGFIQNVNVYPTEDGENVNLKMVVDEVPNADKIIQNMKEIEELKKKTEFKIGDIVVKGTNQNIQPLIDKTGLKRGEYFTPYDAKLLENLILSSGYFGATEIRVFRTADEKVIDVEVNVLENPVIKSINIKGSSILTEEQLKEISGLKVGDVLNGRLLTLEESPIIRVYSENGFLWVGFKDVTVTKDGDVTIELLEGKVKDVVYEKKGNVKENERISEKDYALKTQKHIFERNTYVKKGEILNQKELEVTLRELFRTGLFASLSHEIIKDSENLEDLTIKIIVTERPTTGISANISYSTEDSLSGSLKLEDTNFLGSEQTFSLVGEAGVKGNYNFSFNFKDPWIKGTDRLLAGGSIYFKKTSVKPRDLEGYKKGNEQEVIDKNLVQPTDKQFVFGINGQIGKGLTKDLYLTVSPRLLNVYSKNKGTDVNSRVYQDYTLLALGSDLIYDSRDDRNTPKKGLYADLFLEGGYIVRDKSLILQKQNDGTYAFAKDDNNNYITQKPRAYFTTSLDLRGYHPVYKDKNSMAYRLLASYSHANTPSGQLTTVGDGITLRGLQTPIVGNQYAVTFTAENRTYINDYLQAVLFYDGGIAQNAVNANGKLKFMNNIGLGARVNTPIGVVRLDYAWDLERKPGTNKSKGKFNFGFGQTF</sequence>
<feature type="domain" description="POTRA" evidence="7">
    <location>
        <begin position="20"/>
        <end position="91"/>
    </location>
</feature>
<dbReference type="AlphaFoldDB" id="A0A7Z0PG01"/>
<dbReference type="Gene3D" id="3.10.20.310">
    <property type="entry name" value="membrane protein fhac"/>
    <property type="match status" value="4"/>
</dbReference>
<keyword evidence="2" id="KW-0812">Transmembrane</keyword>
<feature type="chain" id="PRO_5031492873" evidence="6">
    <location>
        <begin position="19"/>
        <end position="712"/>
    </location>
</feature>
<comment type="subcellular location">
    <subcellularLocation>
        <location evidence="1">Membrane</location>
    </subcellularLocation>
</comment>
<dbReference type="PROSITE" id="PS51779">
    <property type="entry name" value="POTRA"/>
    <property type="match status" value="2"/>
</dbReference>
<dbReference type="PANTHER" id="PTHR12815">
    <property type="entry name" value="SORTING AND ASSEMBLY MACHINERY SAMM50 PROTEIN FAMILY MEMBER"/>
    <property type="match status" value="1"/>
</dbReference>
<evidence type="ECO:0000256" key="1">
    <source>
        <dbReference type="ARBA" id="ARBA00004370"/>
    </source>
</evidence>
<dbReference type="InterPro" id="IPR000184">
    <property type="entry name" value="Bac_surfAg_D15"/>
</dbReference>
<name>A0A7Z0PG01_9FUSO</name>
<comment type="caution">
    <text evidence="8">The sequence shown here is derived from an EMBL/GenBank/DDBJ whole genome shotgun (WGS) entry which is preliminary data.</text>
</comment>
<keyword evidence="4" id="KW-0472">Membrane</keyword>
<evidence type="ECO:0000256" key="6">
    <source>
        <dbReference type="SAM" id="SignalP"/>
    </source>
</evidence>
<keyword evidence="5" id="KW-0998">Cell outer membrane</keyword>
<evidence type="ECO:0000256" key="4">
    <source>
        <dbReference type="ARBA" id="ARBA00023136"/>
    </source>
</evidence>
<evidence type="ECO:0000256" key="5">
    <source>
        <dbReference type="ARBA" id="ARBA00023237"/>
    </source>
</evidence>
<organism evidence="8 9">
    <name type="scientific">Streptobacillus felis</name>
    <dbReference type="NCBI Taxonomy" id="1384509"/>
    <lineage>
        <taxon>Bacteria</taxon>
        <taxon>Fusobacteriati</taxon>
        <taxon>Fusobacteriota</taxon>
        <taxon>Fusobacteriia</taxon>
        <taxon>Fusobacteriales</taxon>
        <taxon>Leptotrichiaceae</taxon>
        <taxon>Streptobacillus</taxon>
    </lineage>
</organism>
<dbReference type="Gene3D" id="2.40.160.50">
    <property type="entry name" value="membrane protein fhac: a member of the omp85/tpsb transporter family"/>
    <property type="match status" value="1"/>
</dbReference>
<reference evidence="8 9" key="1">
    <citation type="submission" date="2020-05" db="EMBL/GenBank/DDBJ databases">
        <title>Streptobacillus felis strain LHL191014123.</title>
        <authorList>
            <person name="Fawzy A."/>
            <person name="Rau J."/>
            <person name="Risse K."/>
            <person name="Schauerte N."/>
            <person name="Geiger C."/>
            <person name="Blom J."/>
            <person name="Imirzalioglu C."/>
            <person name="Falgenhauer J."/>
            <person name="Bach A."/>
            <person name="Herden C."/>
            <person name="Eisenberg T."/>
        </authorList>
    </citation>
    <scope>NUCLEOTIDE SEQUENCE [LARGE SCALE GENOMIC DNA]</scope>
    <source>
        <strain evidence="8 9">LHL191014123</strain>
    </source>
</reference>
<dbReference type="GO" id="GO:0019867">
    <property type="term" value="C:outer membrane"/>
    <property type="evidence" value="ECO:0007669"/>
    <property type="project" value="InterPro"/>
</dbReference>
<evidence type="ECO:0000259" key="7">
    <source>
        <dbReference type="PROSITE" id="PS51779"/>
    </source>
</evidence>
<feature type="domain" description="POTRA" evidence="7">
    <location>
        <begin position="186"/>
        <end position="260"/>
    </location>
</feature>
<gene>
    <name evidence="8" type="ORF">HP397_01765</name>
</gene>
<dbReference type="EMBL" id="JABMKT010000005">
    <property type="protein sequence ID" value="NYV27555.1"/>
    <property type="molecule type" value="Genomic_DNA"/>
</dbReference>
<dbReference type="Pfam" id="PF01103">
    <property type="entry name" value="Omp85"/>
    <property type="match status" value="1"/>
</dbReference>
<keyword evidence="9" id="KW-1185">Reference proteome</keyword>
<dbReference type="PANTHER" id="PTHR12815:SF47">
    <property type="entry name" value="TRANSLOCATION AND ASSEMBLY MODULE SUBUNIT TAMA"/>
    <property type="match status" value="1"/>
</dbReference>
<dbReference type="InterPro" id="IPR010827">
    <property type="entry name" value="BamA/TamA_POTRA"/>
</dbReference>
<evidence type="ECO:0000256" key="2">
    <source>
        <dbReference type="ARBA" id="ARBA00022692"/>
    </source>
</evidence>